<accession>A0A6J7JPH7</accession>
<evidence type="ECO:0000313" key="1">
    <source>
        <dbReference type="EMBL" id="CAB4944549.1"/>
    </source>
</evidence>
<organism evidence="1">
    <name type="scientific">freshwater metagenome</name>
    <dbReference type="NCBI Taxonomy" id="449393"/>
    <lineage>
        <taxon>unclassified sequences</taxon>
        <taxon>metagenomes</taxon>
        <taxon>ecological metagenomes</taxon>
    </lineage>
</organism>
<dbReference type="EMBL" id="CAFBNA010000135">
    <property type="protein sequence ID" value="CAB4944549.1"/>
    <property type="molecule type" value="Genomic_DNA"/>
</dbReference>
<proteinExistence type="predicted"/>
<gene>
    <name evidence="1" type="ORF">UFOPK3708_01642</name>
</gene>
<sequence length="97" mass="10815">MRLVVIDLGLLFKIFGRPKEHACQRTLQRVVLGRTSPPDDQLMLCTSDCDIEQAKFISLCLDFVAPLPFGLIKIVIDPGDTGCGIDVTNAFVFIDRY</sequence>
<reference evidence="1" key="1">
    <citation type="submission" date="2020-05" db="EMBL/GenBank/DDBJ databases">
        <authorList>
            <person name="Chiriac C."/>
            <person name="Salcher M."/>
            <person name="Ghai R."/>
            <person name="Kavagutti S V."/>
        </authorList>
    </citation>
    <scope>NUCLEOTIDE SEQUENCE</scope>
</reference>
<protein>
    <submittedName>
        <fullName evidence="1">Unannotated protein</fullName>
    </submittedName>
</protein>
<name>A0A6J7JPH7_9ZZZZ</name>
<dbReference type="AlphaFoldDB" id="A0A6J7JPH7"/>